<gene>
    <name evidence="1" type="ORF">NDU88_001362</name>
</gene>
<evidence type="ECO:0000313" key="2">
    <source>
        <dbReference type="Proteomes" id="UP001066276"/>
    </source>
</evidence>
<accession>A0AAV7P6Y8</accession>
<dbReference type="EMBL" id="JANPWB010000011">
    <property type="protein sequence ID" value="KAJ1122889.1"/>
    <property type="molecule type" value="Genomic_DNA"/>
</dbReference>
<keyword evidence="2" id="KW-1185">Reference proteome</keyword>
<proteinExistence type="predicted"/>
<comment type="caution">
    <text evidence="1">The sequence shown here is derived from an EMBL/GenBank/DDBJ whole genome shotgun (WGS) entry which is preliminary data.</text>
</comment>
<dbReference type="Proteomes" id="UP001066276">
    <property type="component" value="Chromosome 7"/>
</dbReference>
<sequence>MRGARWLSRAQPPAEYAFRLFQGTSKVSRHQTNKTKQRLAPTRTAASQIRRSRFSYIREENGRPQRLPFTLLASPRTFYCERRLTRVLFKRILRIPERILSEALLLLKTPAVFYPI</sequence>
<reference evidence="1" key="1">
    <citation type="journal article" date="2022" name="bioRxiv">
        <title>Sequencing and chromosome-scale assembly of the giantPleurodeles waltlgenome.</title>
        <authorList>
            <person name="Brown T."/>
            <person name="Elewa A."/>
            <person name="Iarovenko S."/>
            <person name="Subramanian E."/>
            <person name="Araus A.J."/>
            <person name="Petzold A."/>
            <person name="Susuki M."/>
            <person name="Suzuki K.-i.T."/>
            <person name="Hayashi T."/>
            <person name="Toyoda A."/>
            <person name="Oliveira C."/>
            <person name="Osipova E."/>
            <person name="Leigh N.D."/>
            <person name="Simon A."/>
            <person name="Yun M.H."/>
        </authorList>
    </citation>
    <scope>NUCLEOTIDE SEQUENCE</scope>
    <source>
        <strain evidence="1">20211129_DDA</strain>
        <tissue evidence="1">Liver</tissue>
    </source>
</reference>
<evidence type="ECO:0000313" key="1">
    <source>
        <dbReference type="EMBL" id="KAJ1122889.1"/>
    </source>
</evidence>
<organism evidence="1 2">
    <name type="scientific">Pleurodeles waltl</name>
    <name type="common">Iberian ribbed newt</name>
    <dbReference type="NCBI Taxonomy" id="8319"/>
    <lineage>
        <taxon>Eukaryota</taxon>
        <taxon>Metazoa</taxon>
        <taxon>Chordata</taxon>
        <taxon>Craniata</taxon>
        <taxon>Vertebrata</taxon>
        <taxon>Euteleostomi</taxon>
        <taxon>Amphibia</taxon>
        <taxon>Batrachia</taxon>
        <taxon>Caudata</taxon>
        <taxon>Salamandroidea</taxon>
        <taxon>Salamandridae</taxon>
        <taxon>Pleurodelinae</taxon>
        <taxon>Pleurodeles</taxon>
    </lineage>
</organism>
<protein>
    <submittedName>
        <fullName evidence="1">Uncharacterized protein</fullName>
    </submittedName>
</protein>
<name>A0AAV7P6Y8_PLEWA</name>
<dbReference type="AlphaFoldDB" id="A0AAV7P6Y8"/>